<evidence type="ECO:0000313" key="3">
    <source>
        <dbReference type="Proteomes" id="UP000181909"/>
    </source>
</evidence>
<dbReference type="InterPro" id="IPR011335">
    <property type="entry name" value="Restrct_endonuc-II-like"/>
</dbReference>
<dbReference type="EMBL" id="FPJO01000011">
    <property type="protein sequence ID" value="SFY11897.1"/>
    <property type="molecule type" value="Genomic_DNA"/>
</dbReference>
<dbReference type="InterPro" id="IPR008538">
    <property type="entry name" value="Uma2"/>
</dbReference>
<dbReference type="PANTHER" id="PTHR35400">
    <property type="entry name" value="SLR1083 PROTEIN"/>
    <property type="match status" value="1"/>
</dbReference>
<dbReference type="PANTHER" id="PTHR35400:SF3">
    <property type="entry name" value="SLL1072 PROTEIN"/>
    <property type="match status" value="1"/>
</dbReference>
<dbReference type="Pfam" id="PF05685">
    <property type="entry name" value="Uma2"/>
    <property type="match status" value="1"/>
</dbReference>
<keyword evidence="2" id="KW-0378">Hydrolase</keyword>
<dbReference type="GO" id="GO:0004519">
    <property type="term" value="F:endonuclease activity"/>
    <property type="evidence" value="ECO:0007669"/>
    <property type="project" value="UniProtKB-KW"/>
</dbReference>
<organism evidence="2 3">
    <name type="scientific">Streptomyces atratus</name>
    <dbReference type="NCBI Taxonomy" id="1893"/>
    <lineage>
        <taxon>Bacteria</taxon>
        <taxon>Bacillati</taxon>
        <taxon>Actinomycetota</taxon>
        <taxon>Actinomycetes</taxon>
        <taxon>Kitasatosporales</taxon>
        <taxon>Streptomycetaceae</taxon>
        <taxon>Streptomyces</taxon>
    </lineage>
</organism>
<proteinExistence type="predicted"/>
<name>A0A1K2CLW9_STRAR</name>
<evidence type="ECO:0000313" key="2">
    <source>
        <dbReference type="EMBL" id="SFY11897.1"/>
    </source>
</evidence>
<dbReference type="RefSeq" id="WP_072486567.1">
    <property type="nucleotide sequence ID" value="NZ_CP108276.1"/>
</dbReference>
<gene>
    <name evidence="2" type="ORF">SAMN02787144_101183</name>
</gene>
<accession>A0A1K2CLW9</accession>
<dbReference type="SUPFAM" id="SSF52980">
    <property type="entry name" value="Restriction endonuclease-like"/>
    <property type="match status" value="1"/>
</dbReference>
<dbReference type="InterPro" id="IPR012296">
    <property type="entry name" value="Nuclease_put_TT1808"/>
</dbReference>
<keyword evidence="2" id="KW-0540">Nuclease</keyword>
<dbReference type="STRING" id="1893.SAMN02787144_101183"/>
<dbReference type="AlphaFoldDB" id="A0A1K2CLW9"/>
<keyword evidence="2" id="KW-0255">Endonuclease</keyword>
<dbReference type="CDD" id="cd06260">
    <property type="entry name" value="DUF820-like"/>
    <property type="match status" value="1"/>
</dbReference>
<evidence type="ECO:0000259" key="1">
    <source>
        <dbReference type="Pfam" id="PF05685"/>
    </source>
</evidence>
<dbReference type="Gene3D" id="3.90.1570.10">
    <property type="entry name" value="tt1808, chain A"/>
    <property type="match status" value="1"/>
</dbReference>
<protein>
    <submittedName>
        <fullName evidence="2">Putative restriction endonuclease</fullName>
    </submittedName>
</protein>
<feature type="domain" description="Putative restriction endonuclease" evidence="1">
    <location>
        <begin position="30"/>
        <end position="194"/>
    </location>
</feature>
<dbReference type="Proteomes" id="UP000181909">
    <property type="component" value="Unassembled WGS sequence"/>
</dbReference>
<dbReference type="OrthoDB" id="4309709at2"/>
<sequence length="203" mass="22258">MAVIQHEEQVHVQEQPELTLGEAADQLAHSLPGHRVEILQGRLTVTPPADVSHALALSWLGEEFGARARTVGLRLVQGVGLWLPSGPEDYAIPDLSVVEADIKDAHVMKNCYAAHVFRMVVEVTSTNWADDLGPKVEDYAQAGIPVYVVADRKHDQVLLCTDPRGGEYKNKAHHKRGTSFTVPDVVGVEMELSVDRLLDGDED</sequence>
<reference evidence="2 3" key="1">
    <citation type="submission" date="2016-11" db="EMBL/GenBank/DDBJ databases">
        <authorList>
            <person name="Jaros S."/>
            <person name="Januszkiewicz K."/>
            <person name="Wedrychowicz H."/>
        </authorList>
    </citation>
    <scope>NUCLEOTIDE SEQUENCE [LARGE SCALE GENOMIC DNA]</scope>
    <source>
        <strain evidence="2 3">OK807</strain>
    </source>
</reference>